<dbReference type="InterPro" id="IPR045565">
    <property type="entry name" value="Phage_capsid_2"/>
</dbReference>
<dbReference type="RefSeq" id="WP_061789257.1">
    <property type="nucleotide sequence ID" value="NZ_CP024996.1"/>
</dbReference>
<protein>
    <recommendedName>
        <fullName evidence="3">Major capsid protein</fullName>
    </recommendedName>
</protein>
<name>A0AAD0U707_9BURK</name>
<sequence>MPQSITQAFVQQFDTSIRLQAQQRRARFEPRVTDRGNIVGESFTANRLDVLADTPENTTRHGDTVWSDANHTTRVALMRDFYQALPVDRADEPKVLANPSGSYMDSLNAAWNRRKDQIIFSAAIGNAQAKDGTLIALPSNQIILNGGTGFTKAKLITAKKIFRSNEADEQADVPEELSIAYTSDMLEDILSDTTLTSADFMAVKMLQSGDVSGKWMGFNWVPYEKVQNTAGVLRTMAWAKSSIHFGTGFFEGRAQRRGDKKDTLQLSAAGSVGAVRVWDYGVVAIDFV</sequence>
<evidence type="ECO:0008006" key="3">
    <source>
        <dbReference type="Google" id="ProtNLM"/>
    </source>
</evidence>
<evidence type="ECO:0000313" key="2">
    <source>
        <dbReference type="Proteomes" id="UP000269199"/>
    </source>
</evidence>
<dbReference type="EMBL" id="CP024996">
    <property type="protein sequence ID" value="AYR23022.1"/>
    <property type="molecule type" value="Genomic_DNA"/>
</dbReference>
<reference evidence="1 2" key="1">
    <citation type="submission" date="2017-11" db="EMBL/GenBank/DDBJ databases">
        <title>Complete genome sequence of Herbaspirillum rubrisubalbicans DSM 11543.</title>
        <authorList>
            <person name="Chen M."/>
            <person name="An Q."/>
        </authorList>
    </citation>
    <scope>NUCLEOTIDE SEQUENCE [LARGE SCALE GENOMIC DNA]</scope>
    <source>
        <strain evidence="1 2">DSM 11543</strain>
    </source>
</reference>
<organism evidence="1 2">
    <name type="scientific">Herbaspirillum rubrisubalbicans</name>
    <dbReference type="NCBI Taxonomy" id="80842"/>
    <lineage>
        <taxon>Bacteria</taxon>
        <taxon>Pseudomonadati</taxon>
        <taxon>Pseudomonadota</taxon>
        <taxon>Betaproteobacteria</taxon>
        <taxon>Burkholderiales</taxon>
        <taxon>Oxalobacteraceae</taxon>
        <taxon>Herbaspirillum</taxon>
    </lineage>
</organism>
<dbReference type="AlphaFoldDB" id="A0AAD0U707"/>
<accession>A0AAD0U707</accession>
<evidence type="ECO:0000313" key="1">
    <source>
        <dbReference type="EMBL" id="AYR23022.1"/>
    </source>
</evidence>
<dbReference type="Pfam" id="PF19821">
    <property type="entry name" value="Phage_capsid_2"/>
    <property type="match status" value="1"/>
</dbReference>
<proteinExistence type="predicted"/>
<dbReference type="Proteomes" id="UP000269199">
    <property type="component" value="Chromosome"/>
</dbReference>
<gene>
    <name evidence="1" type="ORF">RC54_03950</name>
</gene>